<dbReference type="InterPro" id="IPR004097">
    <property type="entry name" value="DHHA2"/>
</dbReference>
<reference evidence="3" key="1">
    <citation type="submission" date="2021-10" db="EMBL/GenBank/DDBJ databases">
        <title>Melipona bicolor Genome sequencing and assembly.</title>
        <authorList>
            <person name="Araujo N.S."/>
            <person name="Arias M.C."/>
        </authorList>
    </citation>
    <scope>NUCLEOTIDE SEQUENCE</scope>
    <source>
        <strain evidence="3">USP_2M_L1-L4_2017</strain>
        <tissue evidence="3">Whole body</tissue>
    </source>
</reference>
<name>A0AA40FGJ9_9HYME</name>
<dbReference type="Pfam" id="PF02833">
    <property type="entry name" value="DHHA2"/>
    <property type="match status" value="1"/>
</dbReference>
<evidence type="ECO:0000313" key="4">
    <source>
        <dbReference type="Proteomes" id="UP001177670"/>
    </source>
</evidence>
<dbReference type="GO" id="GO:0005737">
    <property type="term" value="C:cytoplasm"/>
    <property type="evidence" value="ECO:0007669"/>
    <property type="project" value="InterPro"/>
</dbReference>
<sequence>MESFLSASRAAVLNLSAYKRIRIVRGNETCDLDSAVSTLIQAFSEYLDGIESKETDLATIPLMNIPKREYRVKTEVVFFFELHNIPSDLLIFRDEIDLKALKENTKIKLEVVLVDHHNLSDEDMYLMDSVVKIIDHRPRDERWSWPGREIHLESVGSCATLVARNLFAKHPQIIDSQISSLLRGPILIDTCNFEKEANRATVVDVEVTNALEKAGSLSLDRDKVFNEIVEAKSDISKLTTDDLLIRDLKITNGIPIVGLPMLVKDFLDLQESRLEGLGNFAKCRNTTLVILIGLKLDSQKISRDIAIFSLGIDRLREKITNALTASTQPCLELNFIRKIHQENGDFILLLYEQKNLCVTRKQILPIIRHVVSLECTNNK</sequence>
<evidence type="ECO:0000313" key="3">
    <source>
        <dbReference type="EMBL" id="KAK1118519.1"/>
    </source>
</evidence>
<organism evidence="3 4">
    <name type="scientific">Melipona bicolor</name>
    <dbReference type="NCBI Taxonomy" id="60889"/>
    <lineage>
        <taxon>Eukaryota</taxon>
        <taxon>Metazoa</taxon>
        <taxon>Ecdysozoa</taxon>
        <taxon>Arthropoda</taxon>
        <taxon>Hexapoda</taxon>
        <taxon>Insecta</taxon>
        <taxon>Pterygota</taxon>
        <taxon>Neoptera</taxon>
        <taxon>Endopterygota</taxon>
        <taxon>Hymenoptera</taxon>
        <taxon>Apocrita</taxon>
        <taxon>Aculeata</taxon>
        <taxon>Apoidea</taxon>
        <taxon>Anthophila</taxon>
        <taxon>Apidae</taxon>
        <taxon>Melipona</taxon>
    </lineage>
</organism>
<dbReference type="Gene3D" id="3.90.1640.10">
    <property type="entry name" value="inorganic pyrophosphatase (n-terminal core)"/>
    <property type="match status" value="1"/>
</dbReference>
<dbReference type="PANTHER" id="PTHR12112:SF39">
    <property type="entry name" value="EG:152A3.5 PROTEIN (FBGN0003116_PN PROTEIN)"/>
    <property type="match status" value="1"/>
</dbReference>
<dbReference type="GO" id="GO:0004309">
    <property type="term" value="F:exopolyphosphatase activity"/>
    <property type="evidence" value="ECO:0007669"/>
    <property type="project" value="TreeGrafter"/>
</dbReference>
<feature type="domain" description="DHHA2" evidence="2">
    <location>
        <begin position="225"/>
        <end position="371"/>
    </location>
</feature>
<dbReference type="EMBL" id="JAHYIQ010000042">
    <property type="protein sequence ID" value="KAK1118519.1"/>
    <property type="molecule type" value="Genomic_DNA"/>
</dbReference>
<dbReference type="SMART" id="SM01131">
    <property type="entry name" value="DHHA2"/>
    <property type="match status" value="1"/>
</dbReference>
<keyword evidence="4" id="KW-1185">Reference proteome</keyword>
<comment type="caution">
    <text evidence="3">The sequence shown here is derived from an EMBL/GenBank/DDBJ whole genome shotgun (WGS) entry which is preliminary data.</text>
</comment>
<comment type="similarity">
    <text evidence="1">Belongs to the PPase class C family. Prune subfamily.</text>
</comment>
<dbReference type="PANTHER" id="PTHR12112">
    <property type="entry name" value="BNIP - RELATED"/>
    <property type="match status" value="1"/>
</dbReference>
<dbReference type="AlphaFoldDB" id="A0AA40FGJ9"/>
<dbReference type="InterPro" id="IPR038763">
    <property type="entry name" value="DHH_sf"/>
</dbReference>
<dbReference type="InterPro" id="IPR038222">
    <property type="entry name" value="DHHA2_dom_sf"/>
</dbReference>
<dbReference type="Proteomes" id="UP001177670">
    <property type="component" value="Unassembled WGS sequence"/>
</dbReference>
<proteinExistence type="inferred from homology"/>
<dbReference type="SUPFAM" id="SSF64182">
    <property type="entry name" value="DHH phosphoesterases"/>
    <property type="match status" value="1"/>
</dbReference>
<accession>A0AA40FGJ9</accession>
<evidence type="ECO:0000259" key="2">
    <source>
        <dbReference type="SMART" id="SM01131"/>
    </source>
</evidence>
<dbReference type="Gene3D" id="3.10.310.20">
    <property type="entry name" value="DHHA2 domain"/>
    <property type="match status" value="1"/>
</dbReference>
<evidence type="ECO:0000256" key="1">
    <source>
        <dbReference type="ARBA" id="ARBA00010331"/>
    </source>
</evidence>
<gene>
    <name evidence="3" type="ORF">K0M31_014829</name>
</gene>
<protein>
    <recommendedName>
        <fullName evidence="2">DHHA2 domain-containing protein</fullName>
    </recommendedName>
</protein>